<evidence type="ECO:0000313" key="3">
    <source>
        <dbReference type="Proteomes" id="UP000218272"/>
    </source>
</evidence>
<dbReference type="AlphaFoldDB" id="A0A1E1EY48"/>
<dbReference type="KEGG" id="sclo:SCLO_1000820"/>
<evidence type="ECO:0008006" key="4">
    <source>
        <dbReference type="Google" id="ProtNLM"/>
    </source>
</evidence>
<dbReference type="Proteomes" id="UP000218272">
    <property type="component" value="Chromosome SCLO_1"/>
</dbReference>
<feature type="compositionally biased region" description="Basic and acidic residues" evidence="1">
    <location>
        <begin position="135"/>
        <end position="144"/>
    </location>
</feature>
<reference evidence="2 3" key="1">
    <citation type="submission" date="2016-10" db="EMBL/GenBank/DDBJ databases">
        <title>Complete Genome Sequence of the Nonylphenol-Degrading Bacterium Sphingobium cloacae JCM 10874T.</title>
        <authorList>
            <person name="Ootsuka M."/>
            <person name="Nishizawa T."/>
            <person name="Ohta H."/>
        </authorList>
    </citation>
    <scope>NUCLEOTIDE SEQUENCE [LARGE SCALE GENOMIC DNA]</scope>
    <source>
        <strain evidence="2 3">JCM 10874</strain>
    </source>
</reference>
<feature type="region of interest" description="Disordered" evidence="1">
    <location>
        <begin position="88"/>
        <end position="144"/>
    </location>
</feature>
<sequence>MLVTSLLPLLVRYSLGLDMVAGPDETVTLTIIPRKAGPKSAALDGSETRPISITASAEEIDAELARGANGALGQLIATRRTLADQIAEQRQADEDARAAAAEAAKAKAAKAAATKPPAPTSPPKIETPTSPPADAKADEPATLF</sequence>
<organism evidence="2 3">
    <name type="scientific">Sphingobium cloacae</name>
    <dbReference type="NCBI Taxonomy" id="120107"/>
    <lineage>
        <taxon>Bacteria</taxon>
        <taxon>Pseudomonadati</taxon>
        <taxon>Pseudomonadota</taxon>
        <taxon>Alphaproteobacteria</taxon>
        <taxon>Sphingomonadales</taxon>
        <taxon>Sphingomonadaceae</taxon>
        <taxon>Sphingobium</taxon>
    </lineage>
</organism>
<evidence type="ECO:0000256" key="1">
    <source>
        <dbReference type="SAM" id="MobiDB-lite"/>
    </source>
</evidence>
<proteinExistence type="predicted"/>
<dbReference type="RefSeq" id="WP_048575831.1">
    <property type="nucleotide sequence ID" value="NZ_AP017655.1"/>
</dbReference>
<gene>
    <name evidence="2" type="ORF">SCLO_1000820</name>
</gene>
<dbReference type="EMBL" id="AP017655">
    <property type="protein sequence ID" value="BAV63122.1"/>
    <property type="molecule type" value="Genomic_DNA"/>
</dbReference>
<accession>A0A1E1EY48</accession>
<dbReference type="OrthoDB" id="7509662at2"/>
<dbReference type="NCBIfam" id="TIGR03741">
    <property type="entry name" value="PRTRC_E"/>
    <property type="match status" value="1"/>
</dbReference>
<keyword evidence="3" id="KW-1185">Reference proteome</keyword>
<dbReference type="InterPro" id="IPR022273">
    <property type="entry name" value="PRTRC_protein-E"/>
</dbReference>
<protein>
    <recommendedName>
        <fullName evidence="4">PRTRC system protein E</fullName>
    </recommendedName>
</protein>
<name>A0A1E1EY48_9SPHN</name>
<evidence type="ECO:0000313" key="2">
    <source>
        <dbReference type="EMBL" id="BAV63122.1"/>
    </source>
</evidence>